<proteinExistence type="predicted"/>
<evidence type="ECO:0000256" key="4">
    <source>
        <dbReference type="SAM" id="MobiDB-lite"/>
    </source>
</evidence>
<dbReference type="SUPFAM" id="SSF110857">
    <property type="entry name" value="Gamma-glutamyl cyclotransferase-like"/>
    <property type="match status" value="1"/>
</dbReference>
<dbReference type="GeneID" id="93165917"/>
<evidence type="ECO:0000313" key="6">
    <source>
        <dbReference type="EMBL" id="KMW12499.1"/>
    </source>
</evidence>
<dbReference type="Proteomes" id="UP000037392">
    <property type="component" value="Unassembled WGS sequence"/>
</dbReference>
<sequence length="171" mass="19850">MARRTGKKATQERLYIAYGSNLNLPQMERRCPTAKVVGSSEIKNYELLFRGVATVEPKEGASVPVLLWKIEALDEAALDRYEGWPHLYRKEMMDVELEGKRISAMVYVMNDVRFLGMPSESYYKVIEEGYQTAGFDTAVLEHALERTEEMMKQEESQYQQQRFHDLDGFHL</sequence>
<evidence type="ECO:0000313" key="7">
    <source>
        <dbReference type="Proteomes" id="UP000037392"/>
    </source>
</evidence>
<feature type="active site" description="Proton acceptor" evidence="2">
    <location>
        <position position="82"/>
    </location>
</feature>
<keyword evidence="1" id="KW-0456">Lyase</keyword>
<feature type="binding site" evidence="3">
    <location>
        <begin position="15"/>
        <end position="20"/>
    </location>
    <ligand>
        <name>substrate</name>
    </ligand>
</feature>
<name>A0A0J9BJV3_9FIRM</name>
<organism evidence="6 7">
    <name type="scientific">[Clostridium] citroniae WAL-19142</name>
    <dbReference type="NCBI Taxonomy" id="742734"/>
    <lineage>
        <taxon>Bacteria</taxon>
        <taxon>Bacillati</taxon>
        <taxon>Bacillota</taxon>
        <taxon>Clostridia</taxon>
        <taxon>Lachnospirales</taxon>
        <taxon>Lachnospiraceae</taxon>
        <taxon>Enterocloster</taxon>
    </lineage>
</organism>
<dbReference type="Pfam" id="PF06094">
    <property type="entry name" value="GGACT"/>
    <property type="match status" value="1"/>
</dbReference>
<feature type="domain" description="Gamma-glutamylcyclotransferase AIG2-like" evidence="5">
    <location>
        <begin position="16"/>
        <end position="111"/>
    </location>
</feature>
<feature type="compositionally biased region" description="Basic and acidic residues" evidence="4">
    <location>
        <begin position="162"/>
        <end position="171"/>
    </location>
</feature>
<dbReference type="AlphaFoldDB" id="A0A0J9BJV3"/>
<dbReference type="Gene3D" id="3.10.490.10">
    <property type="entry name" value="Gamma-glutamyl cyclotransferase-like"/>
    <property type="match status" value="1"/>
</dbReference>
<dbReference type="PATRIC" id="fig|742734.4.peg.5588"/>
<gene>
    <name evidence="6" type="ORF">HMPREF9470_05224</name>
</gene>
<dbReference type="InterPro" id="IPR013024">
    <property type="entry name" value="GGCT-like"/>
</dbReference>
<dbReference type="EMBL" id="ADLK01000049">
    <property type="protein sequence ID" value="KMW12499.1"/>
    <property type="molecule type" value="Genomic_DNA"/>
</dbReference>
<evidence type="ECO:0000256" key="2">
    <source>
        <dbReference type="PIRSR" id="PIRSR617939-1"/>
    </source>
</evidence>
<dbReference type="PANTHER" id="PTHR12935">
    <property type="entry name" value="GAMMA-GLUTAMYLCYCLOTRANSFERASE"/>
    <property type="match status" value="1"/>
</dbReference>
<comment type="caution">
    <text evidence="6">The sequence shown here is derived from an EMBL/GenBank/DDBJ whole genome shotgun (WGS) entry which is preliminary data.</text>
</comment>
<protein>
    <recommendedName>
        <fullName evidence="5">Gamma-glutamylcyclotransferase AIG2-like domain-containing protein</fullName>
    </recommendedName>
</protein>
<dbReference type="OrthoDB" id="158990at2"/>
<accession>A0A0J9BJV3</accession>
<reference evidence="6 7" key="1">
    <citation type="submission" date="2011-04" db="EMBL/GenBank/DDBJ databases">
        <title>The Genome Sequence of Clostridium citroniae WAL-19142.</title>
        <authorList>
            <consortium name="The Broad Institute Genome Sequencing Platform"/>
            <person name="Earl A."/>
            <person name="Ward D."/>
            <person name="Feldgarden M."/>
            <person name="Gevers D."/>
            <person name="Warren Y.A."/>
            <person name="Tyrrell K.L."/>
            <person name="Citron D.M."/>
            <person name="Goldstein E.J."/>
            <person name="Daigneault M."/>
            <person name="Allen-Vercoe E."/>
            <person name="Young S.K."/>
            <person name="Zeng Q."/>
            <person name="Gargeya S."/>
            <person name="Fitzgerald M."/>
            <person name="Haas B."/>
            <person name="Abouelleil A."/>
            <person name="Alvarado L."/>
            <person name="Arachchi H.M."/>
            <person name="Berlin A."/>
            <person name="Brown A."/>
            <person name="Chapman S.B."/>
            <person name="Chen Z."/>
            <person name="Dunbar C."/>
            <person name="Freedman E."/>
            <person name="Gearin G."/>
            <person name="Gellesch M."/>
            <person name="Goldberg J."/>
            <person name="Griggs A."/>
            <person name="Gujja S."/>
            <person name="Heilman E.R."/>
            <person name="Heiman D."/>
            <person name="Howarth C."/>
            <person name="Larson L."/>
            <person name="Lui A."/>
            <person name="MacDonald P.J."/>
            <person name="Mehta T."/>
            <person name="Montmayeur A."/>
            <person name="Murphy C."/>
            <person name="Neiman D."/>
            <person name="Pearson M."/>
            <person name="Priest M."/>
            <person name="Roberts A."/>
            <person name="Saif S."/>
            <person name="Shea T."/>
            <person name="Shenoy N."/>
            <person name="Sisk P."/>
            <person name="Stolte C."/>
            <person name="Sykes S."/>
            <person name="White J."/>
            <person name="Yandava C."/>
            <person name="Wortman J."/>
            <person name="Nusbaum C."/>
            <person name="Birren B."/>
        </authorList>
    </citation>
    <scope>NUCLEOTIDE SEQUENCE [LARGE SCALE GENOMIC DNA]</scope>
    <source>
        <strain evidence="6 7">WAL-19142</strain>
    </source>
</reference>
<dbReference type="CDD" id="cd06661">
    <property type="entry name" value="GGCT_like"/>
    <property type="match status" value="1"/>
</dbReference>
<dbReference type="InterPro" id="IPR017939">
    <property type="entry name" value="G-Glutamylcylcotransferase"/>
</dbReference>
<evidence type="ECO:0000259" key="5">
    <source>
        <dbReference type="Pfam" id="PF06094"/>
    </source>
</evidence>
<evidence type="ECO:0000256" key="3">
    <source>
        <dbReference type="PIRSR" id="PIRSR617939-2"/>
    </source>
</evidence>
<dbReference type="InterPro" id="IPR009288">
    <property type="entry name" value="AIG2-like_dom"/>
</dbReference>
<feature type="region of interest" description="Disordered" evidence="4">
    <location>
        <begin position="151"/>
        <end position="171"/>
    </location>
</feature>
<evidence type="ECO:0000256" key="1">
    <source>
        <dbReference type="ARBA" id="ARBA00023239"/>
    </source>
</evidence>
<dbReference type="PANTHER" id="PTHR12935:SF0">
    <property type="entry name" value="GAMMA-GLUTAMYLCYCLOTRANSFERASE"/>
    <property type="match status" value="1"/>
</dbReference>
<dbReference type="RefSeq" id="WP_048931095.1">
    <property type="nucleotide sequence ID" value="NZ_KQ235886.1"/>
</dbReference>
<dbReference type="GO" id="GO:0003839">
    <property type="term" value="F:gamma-glutamylcyclotransferase activity"/>
    <property type="evidence" value="ECO:0007669"/>
    <property type="project" value="InterPro"/>
</dbReference>
<dbReference type="InterPro" id="IPR036568">
    <property type="entry name" value="GGCT-like_sf"/>
</dbReference>